<dbReference type="EMBL" id="BNBT01000003">
    <property type="protein sequence ID" value="GHE36784.1"/>
    <property type="molecule type" value="Genomic_DNA"/>
</dbReference>
<evidence type="ECO:0000259" key="2">
    <source>
        <dbReference type="Pfam" id="PF02374"/>
    </source>
</evidence>
<proteinExistence type="predicted"/>
<dbReference type="AlphaFoldDB" id="A0A919DF10"/>
<name>A0A919DF10_9ACTN</name>
<comment type="caution">
    <text evidence="3">The sequence shown here is derived from an EMBL/GenBank/DDBJ whole genome shotgun (WGS) entry which is preliminary data.</text>
</comment>
<gene>
    <name evidence="3" type="ORF">GCM10018785_03070</name>
</gene>
<dbReference type="PANTHER" id="PTHR10803:SF26">
    <property type="entry name" value="ANION TRANSPORTER ATPASE-RELATED"/>
    <property type="match status" value="1"/>
</dbReference>
<dbReference type="GO" id="GO:0005524">
    <property type="term" value="F:ATP binding"/>
    <property type="evidence" value="ECO:0007669"/>
    <property type="project" value="InterPro"/>
</dbReference>
<organism evidence="3 4">
    <name type="scientific">Streptomyces longispororuber</name>
    <dbReference type="NCBI Taxonomy" id="68230"/>
    <lineage>
        <taxon>Bacteria</taxon>
        <taxon>Bacillati</taxon>
        <taxon>Actinomycetota</taxon>
        <taxon>Actinomycetes</taxon>
        <taxon>Kitasatosporales</taxon>
        <taxon>Streptomycetaceae</taxon>
        <taxon>Streptomyces</taxon>
    </lineage>
</organism>
<feature type="compositionally biased region" description="Low complexity" evidence="1">
    <location>
        <begin position="344"/>
        <end position="363"/>
    </location>
</feature>
<dbReference type="SUPFAM" id="SSF52540">
    <property type="entry name" value="P-loop containing nucleoside triphosphate hydrolases"/>
    <property type="match status" value="1"/>
</dbReference>
<dbReference type="GO" id="GO:0016887">
    <property type="term" value="F:ATP hydrolysis activity"/>
    <property type="evidence" value="ECO:0007669"/>
    <property type="project" value="InterPro"/>
</dbReference>
<dbReference type="InterPro" id="IPR016300">
    <property type="entry name" value="ATPase_ArsA/GET3"/>
</dbReference>
<feature type="domain" description="ArsA/GET3 Anion-transporting ATPase-like" evidence="2">
    <location>
        <begin position="21"/>
        <end position="292"/>
    </location>
</feature>
<keyword evidence="4" id="KW-1185">Reference proteome</keyword>
<dbReference type="Proteomes" id="UP000608024">
    <property type="component" value="Unassembled WGS sequence"/>
</dbReference>
<sequence length="454" mass="48046">MSLDPARDPLDVDALLDDRSTRIVVCCGSGGVGKTTTAAALGLRAAERGRSVVVLTIDPARRLAQSMGIDSLDNVPRRVEGIKGEGELCAMMLDMKRTFDEIVEAHADRERAKAILTNPFYQSLSAGFAGTQEYMAMEKLGQLRARDEWDLIVVDTPPSRSALDFLDAPKRLGSFLDGKLIRLLMAPAKVGGRAGMKFLNVGMSMMTGALGKLLGGQLLRDVQTFVAAMDTMFGGFRKRADATYRLLQAPGTAFLVVASPERDALREAAYFVERLAADAMPLAGLVLNRVHGSGAAELSAERALAAAENLEERRIVDQEGGKIGVRSSFEAPSSGAPATQAPDSPGTPGGSPSTGTPSEGTEPAPVPEPDTSIAPPAEPPADSSVERLTAGLLRLHAERMRLIARERHTRDRFTALHPEVAVAEVAALPGDVHDLAGLRAIGDQLAAATGDPAR</sequence>
<dbReference type="InterPro" id="IPR025723">
    <property type="entry name" value="ArsA/GET3_ATPase-like"/>
</dbReference>
<dbReference type="CDD" id="cd02035">
    <property type="entry name" value="ArsA"/>
    <property type="match status" value="1"/>
</dbReference>
<feature type="region of interest" description="Disordered" evidence="1">
    <location>
        <begin position="318"/>
        <end position="384"/>
    </location>
</feature>
<dbReference type="Pfam" id="PF02374">
    <property type="entry name" value="ArsA_ATPase"/>
    <property type="match status" value="1"/>
</dbReference>
<dbReference type="PANTHER" id="PTHR10803">
    <property type="entry name" value="ARSENICAL PUMP-DRIVING ATPASE ARSENITE-TRANSLOCATING ATPASE"/>
    <property type="match status" value="1"/>
</dbReference>
<reference evidence="3" key="2">
    <citation type="submission" date="2020-09" db="EMBL/GenBank/DDBJ databases">
        <authorList>
            <person name="Sun Q."/>
            <person name="Ohkuma M."/>
        </authorList>
    </citation>
    <scope>NUCLEOTIDE SEQUENCE</scope>
    <source>
        <strain evidence="3">JCM 4784</strain>
    </source>
</reference>
<evidence type="ECO:0000256" key="1">
    <source>
        <dbReference type="SAM" id="MobiDB-lite"/>
    </source>
</evidence>
<evidence type="ECO:0000313" key="4">
    <source>
        <dbReference type="Proteomes" id="UP000608024"/>
    </source>
</evidence>
<evidence type="ECO:0000313" key="3">
    <source>
        <dbReference type="EMBL" id="GHE36784.1"/>
    </source>
</evidence>
<reference evidence="3" key="1">
    <citation type="journal article" date="2014" name="Int. J. Syst. Evol. Microbiol.">
        <title>Complete genome sequence of Corynebacterium casei LMG S-19264T (=DSM 44701T), isolated from a smear-ripened cheese.</title>
        <authorList>
            <consortium name="US DOE Joint Genome Institute (JGI-PGF)"/>
            <person name="Walter F."/>
            <person name="Albersmeier A."/>
            <person name="Kalinowski J."/>
            <person name="Ruckert C."/>
        </authorList>
    </citation>
    <scope>NUCLEOTIDE SEQUENCE</scope>
    <source>
        <strain evidence="3">JCM 4784</strain>
    </source>
</reference>
<dbReference type="InterPro" id="IPR027417">
    <property type="entry name" value="P-loop_NTPase"/>
</dbReference>
<protein>
    <submittedName>
        <fullName evidence="3">Anion-transporting ATPase</fullName>
    </submittedName>
</protein>
<dbReference type="RefSeq" id="WP_190133955.1">
    <property type="nucleotide sequence ID" value="NZ_BNBT01000003.1"/>
</dbReference>
<accession>A0A919DF10</accession>
<dbReference type="Gene3D" id="3.40.50.300">
    <property type="entry name" value="P-loop containing nucleotide triphosphate hydrolases"/>
    <property type="match status" value="1"/>
</dbReference>